<dbReference type="GO" id="GO:0047632">
    <property type="term" value="F:agmatine deiminase activity"/>
    <property type="evidence" value="ECO:0007669"/>
    <property type="project" value="UniProtKB-UniRule"/>
</dbReference>
<organism evidence="9 10">
    <name type="scientific">Candidatus Alloenteromonas pullistercoris</name>
    <dbReference type="NCBI Taxonomy" id="2840785"/>
    <lineage>
        <taxon>Bacteria</taxon>
        <taxon>Bacillati</taxon>
        <taxon>Bacillota</taxon>
        <taxon>Bacillota incertae sedis</taxon>
        <taxon>Candidatus Alloenteromonas</taxon>
    </lineage>
</organism>
<reference evidence="9" key="2">
    <citation type="journal article" date="2021" name="PeerJ">
        <title>Extensive microbial diversity within the chicken gut microbiome revealed by metagenomics and culture.</title>
        <authorList>
            <person name="Gilroy R."/>
            <person name="Ravi A."/>
            <person name="Getino M."/>
            <person name="Pursley I."/>
            <person name="Horton D.L."/>
            <person name="Alikhan N.F."/>
            <person name="Baker D."/>
            <person name="Gharbi K."/>
            <person name="Hall N."/>
            <person name="Watson M."/>
            <person name="Adriaenssens E.M."/>
            <person name="Foster-Nyarko E."/>
            <person name="Jarju S."/>
            <person name="Secka A."/>
            <person name="Antonio M."/>
            <person name="Oren A."/>
            <person name="Chaudhuri R.R."/>
            <person name="La Ragione R."/>
            <person name="Hildebrand F."/>
            <person name="Pallen M.J."/>
        </authorList>
    </citation>
    <scope>NUCLEOTIDE SEQUENCE</scope>
    <source>
        <strain evidence="9">17113</strain>
    </source>
</reference>
<proteinExistence type="inferred from homology"/>
<keyword evidence="3" id="KW-0210">Decarboxylase</keyword>
<evidence type="ECO:0000256" key="4">
    <source>
        <dbReference type="ARBA" id="ARBA00022801"/>
    </source>
</evidence>
<comment type="catalytic activity">
    <reaction evidence="7">
        <text>agmatine + H2O = N-carbamoylputrescine + NH4(+)</text>
        <dbReference type="Rhea" id="RHEA:18037"/>
        <dbReference type="ChEBI" id="CHEBI:15377"/>
        <dbReference type="ChEBI" id="CHEBI:28938"/>
        <dbReference type="ChEBI" id="CHEBI:58145"/>
        <dbReference type="ChEBI" id="CHEBI:58318"/>
        <dbReference type="EC" id="3.5.3.12"/>
    </reaction>
</comment>
<accession>A0A9D9DHP6</accession>
<comment type="caution">
    <text evidence="9">The sequence shown here is derived from an EMBL/GenBank/DDBJ whole genome shotgun (WGS) entry which is preliminary data.</text>
</comment>
<reference evidence="9" key="1">
    <citation type="submission" date="2020-10" db="EMBL/GenBank/DDBJ databases">
        <authorList>
            <person name="Gilroy R."/>
        </authorList>
    </citation>
    <scope>NUCLEOTIDE SEQUENCE</scope>
    <source>
        <strain evidence="9">17113</strain>
    </source>
</reference>
<comment type="cofactor">
    <cofactor evidence="1">
        <name>pyridoxal 5'-phosphate</name>
        <dbReference type="ChEBI" id="CHEBI:597326"/>
    </cofactor>
</comment>
<comment type="similarity">
    <text evidence="2">Belongs to the Orn/Lys/Arg decarboxylase class-I family.</text>
</comment>
<dbReference type="PANTHER" id="PTHR43277:SF4">
    <property type="entry name" value="ARGININE DECARBOXYLASE"/>
    <property type="match status" value="1"/>
</dbReference>
<dbReference type="SUPFAM" id="SSF55909">
    <property type="entry name" value="Pentein"/>
    <property type="match status" value="1"/>
</dbReference>
<evidence type="ECO:0000313" key="10">
    <source>
        <dbReference type="Proteomes" id="UP000823634"/>
    </source>
</evidence>
<dbReference type="InterPro" id="IPR007466">
    <property type="entry name" value="Peptidyl-Arg-deiminase_porph"/>
</dbReference>
<evidence type="ECO:0000256" key="7">
    <source>
        <dbReference type="HAMAP-Rule" id="MF_01841"/>
    </source>
</evidence>
<feature type="domain" description="Orn/Lys/Arg decarboxylases family 1 pyridoxal-P attachment site" evidence="8">
    <location>
        <begin position="224"/>
        <end position="238"/>
    </location>
</feature>
<dbReference type="InterPro" id="IPR000310">
    <property type="entry name" value="Orn/Lys/Arg_deCO2ase_major_dom"/>
</dbReference>
<evidence type="ECO:0000256" key="3">
    <source>
        <dbReference type="ARBA" id="ARBA00022793"/>
    </source>
</evidence>
<dbReference type="EMBL" id="JADINA010000024">
    <property type="protein sequence ID" value="MBO8426385.1"/>
    <property type="molecule type" value="Genomic_DNA"/>
</dbReference>
<evidence type="ECO:0000313" key="9">
    <source>
        <dbReference type="EMBL" id="MBO8426385.1"/>
    </source>
</evidence>
<dbReference type="InterPro" id="IPR015424">
    <property type="entry name" value="PyrdxlP-dep_Trfase"/>
</dbReference>
<sequence length="870" mass="97762">MAKLDQRRTPFLDALKKYAAEDVVPFDVPGHHMGNIDNKATKLFGKKLFRYDVNAPIGTDNLAKPHGPLLQAERLLAEATGADEAFFLINGTSSGIIAMIMAAVKAGERIILPRNVHKSVINALILSGAIPEYVMPSIDGDLEIANQPSLKDFEKAILRHPSAKAVFVINPTYFGSVCDLKSLVEIAHAHNMAVLVDEAHGAHFYFHATESPITAMDAGADISSVSFHKTAGSLTQSSVLLVKGKAFSRYDIQKALNITNTTSPSMILMASLDAARSFMATEGREAQEKTYELVRYAEAEINKIPGFYVASTEHFLKYGSFDFDPSKFVIGLDKLDIDGFHLYQLLKKEEGVQLELAETYAVLAIFAIGTKKEHVDRLIEGLRRISKEHYHPDISYEDHHFDSSFPYMLLRPRVAFHADGKLAKPEQCVGAISKEMAMIYPPGIPFICPGEVWTKELVDKLAFLKKTGATILSSYPNGFEIVDTAKWKKFPLYAKRLSDYRDSKKTSPSNDGFHMPFEGEKHKATVVLLPFRHDTWRQKGAPARKNFKEVIDAIAKHEPVIVGIHPAIYDEVIGDYRMRKNIEPIKIRYNDSWARDNMPLFVTDSKRIRGVDFRFNAWGGDFDGLYKNYQDDDRLSSVFDRKYKIRDYRLDSFVFEGGAIAVDGKGTGIVVEACLLSPGRNPTLRKEEIEEVLKEYLGLEKLIWIPHGIYGDETNEHVDNMVAFVKPGVLALSWCDDPSDQQYYYSHEAYRILAEEKDAKGHAFEIHKILVPHPNLTMTKEEAKGLSSAMREGAKPRLEGDRLSASYVNFYQGKGFVILPAFGVAEDKLAYEEFSRLFPRKKIHQINTREILLGGGNIHCITMQIPEVKK</sequence>
<dbReference type="InterPro" id="IPR015421">
    <property type="entry name" value="PyrdxlP-dep_Trfase_major"/>
</dbReference>
<dbReference type="PANTHER" id="PTHR43277">
    <property type="entry name" value="ARGININE DECARBOXYLASE"/>
    <property type="match status" value="1"/>
</dbReference>
<dbReference type="GO" id="GO:0016831">
    <property type="term" value="F:carboxy-lyase activity"/>
    <property type="evidence" value="ECO:0007669"/>
    <property type="project" value="UniProtKB-KW"/>
</dbReference>
<dbReference type="InterPro" id="IPR017754">
    <property type="entry name" value="Agmatine_deiminase"/>
</dbReference>
<dbReference type="Pfam" id="PF01276">
    <property type="entry name" value="OKR_DC_1"/>
    <property type="match status" value="1"/>
</dbReference>
<dbReference type="Gene3D" id="3.90.100.10">
    <property type="entry name" value="Orn/Lys/Arg decarboxylase, C-terminal domain"/>
    <property type="match status" value="1"/>
</dbReference>
<dbReference type="GO" id="GO:0004668">
    <property type="term" value="F:protein-arginine deiminase activity"/>
    <property type="evidence" value="ECO:0007669"/>
    <property type="project" value="InterPro"/>
</dbReference>
<dbReference type="HAMAP" id="MF_01841">
    <property type="entry name" value="Agmatine_deimin"/>
    <property type="match status" value="1"/>
</dbReference>
<gene>
    <name evidence="7 9" type="primary">aguA</name>
    <name evidence="9" type="ORF">IAC61_03585</name>
</gene>
<evidence type="ECO:0000256" key="5">
    <source>
        <dbReference type="ARBA" id="ARBA00022898"/>
    </source>
</evidence>
<dbReference type="Pfam" id="PF03711">
    <property type="entry name" value="OKR_DC_1_C"/>
    <property type="match status" value="1"/>
</dbReference>
<dbReference type="Gene3D" id="3.75.10.10">
    <property type="entry name" value="L-arginine/glycine Amidinotransferase, Chain A"/>
    <property type="match status" value="1"/>
</dbReference>
<feature type="active site" description="Amidino-cysteine intermediate" evidence="7">
    <location>
        <position position="860"/>
    </location>
</feature>
<keyword evidence="4 7" id="KW-0378">Hydrolase</keyword>
<dbReference type="Pfam" id="PF04371">
    <property type="entry name" value="PAD_porph"/>
    <property type="match status" value="1"/>
</dbReference>
<evidence type="ECO:0000259" key="8">
    <source>
        <dbReference type="PROSITE" id="PS00703"/>
    </source>
</evidence>
<dbReference type="SUPFAM" id="SSF53383">
    <property type="entry name" value="PLP-dependent transferases"/>
    <property type="match status" value="1"/>
</dbReference>
<dbReference type="Proteomes" id="UP000823634">
    <property type="component" value="Unassembled WGS sequence"/>
</dbReference>
<keyword evidence="5" id="KW-0663">Pyridoxal phosphate</keyword>
<dbReference type="PROSITE" id="PS00703">
    <property type="entry name" value="OKR_DC_1"/>
    <property type="match status" value="1"/>
</dbReference>
<comment type="similarity">
    <text evidence="7">Belongs to the agmatine deiminase family.</text>
</comment>
<name>A0A9D9DHP6_9FIRM</name>
<dbReference type="Gene3D" id="3.40.640.10">
    <property type="entry name" value="Type I PLP-dependent aspartate aminotransferase-like (Major domain)"/>
    <property type="match status" value="1"/>
</dbReference>
<evidence type="ECO:0000256" key="1">
    <source>
        <dbReference type="ARBA" id="ARBA00001933"/>
    </source>
</evidence>
<protein>
    <recommendedName>
        <fullName evidence="7">Putative agmatine deiminase</fullName>
        <ecNumber evidence="7">3.5.3.12</ecNumber>
    </recommendedName>
    <alternativeName>
        <fullName evidence="7">Agmatine iminohydrolase</fullName>
    </alternativeName>
</protein>
<dbReference type="AlphaFoldDB" id="A0A9D9DHP6"/>
<dbReference type="EC" id="3.5.3.12" evidence="7"/>
<evidence type="ECO:0000256" key="2">
    <source>
        <dbReference type="ARBA" id="ARBA00010671"/>
    </source>
</evidence>
<dbReference type="NCBIfam" id="TIGR03380">
    <property type="entry name" value="agmatine_aguA"/>
    <property type="match status" value="1"/>
</dbReference>
<dbReference type="GO" id="GO:0009446">
    <property type="term" value="P:putrescine biosynthetic process"/>
    <property type="evidence" value="ECO:0007669"/>
    <property type="project" value="InterPro"/>
</dbReference>
<keyword evidence="6" id="KW-0456">Lyase</keyword>
<evidence type="ECO:0000256" key="6">
    <source>
        <dbReference type="ARBA" id="ARBA00023239"/>
    </source>
</evidence>
<dbReference type="InterPro" id="IPR052357">
    <property type="entry name" value="Orn_Lys_Arg_decarboxylase-I"/>
</dbReference>
<dbReference type="InterPro" id="IPR008286">
    <property type="entry name" value="Prn/Lys/Arg_de-COase_C"/>
</dbReference>